<organism evidence="3">
    <name type="scientific">candidate division TA06 bacterium ADurb.Bin131</name>
    <dbReference type="NCBI Taxonomy" id="1852827"/>
    <lineage>
        <taxon>Bacteria</taxon>
        <taxon>Bacteria division TA06</taxon>
    </lineage>
</organism>
<keyword evidence="1" id="KW-0378">Hydrolase</keyword>
<evidence type="ECO:0000256" key="1">
    <source>
        <dbReference type="ARBA" id="ARBA00022801"/>
    </source>
</evidence>
<feature type="domain" description="Alpha glucuronidase N-terminal" evidence="2">
    <location>
        <begin position="5"/>
        <end position="107"/>
    </location>
</feature>
<evidence type="ECO:0000259" key="2">
    <source>
        <dbReference type="Pfam" id="PF03648"/>
    </source>
</evidence>
<sequence>MEIKIVVPENTQVSSHAVSVLKIYLEKISHKTIEIISNEARCPQDSNLIIIGSPDRNKKAADFCNPESLKNLRDDGYILRTISRNNKNIVLASGNTEKGDKYAIYHLMREIKQSGNRIEFPVFNICISPFIKTREVIMGDACPWDPFMYADQLSMDEMAETYDVIFNTEASRLNCPDASKKRYALRKIVEKYCIENWPREKLLDYINQMDAFGFNSIQFSDEAESYMHSGCLVSRRQLREKIVSMMEQTKKIGNRISFMNWGAYGWMQNNTRVVSNWDDPLCDEKIVFSSEFPIKESRCWNNSDGRKKIQSHIKYFTGYMRYVDHVISHFFDPGGCNLNGCTIGTCVRIMNYQTKTFRKINPNLQASFNLWPLTSNHEGFSKYEVYSNLARTWSNTFTWWNFTNVVDLLEPDIMIANRIFDYDIFSMCSKWNRKYGLWTWYNSDQEITASLHVEGDRLGREFGEMPEDAGSILEYICIPSNCHLLNSAGIYIAARLLWEPKKDPFSILKEFCDCVFGPKISDAMYSGYYAVAKIRNRDIKGDSAFNDAYLGAGTPDVEKDIELSGDALFNLNSISIDTDWISKIPGVFDREIMLDDLREHVKMIHQYAKFRWVYLKLSKKSQITLSDWKKLPVVEKFKNTGGMIEWRKAQSILNLSTMK</sequence>
<gene>
    <name evidence="3" type="ORF">BWX89_01561</name>
</gene>
<name>A0A1V6C4Y1_UNCT6</name>
<dbReference type="Gene3D" id="3.30.379.10">
    <property type="entry name" value="Chitobiase/beta-hexosaminidase domain 2-like"/>
    <property type="match status" value="1"/>
</dbReference>
<dbReference type="AlphaFoldDB" id="A0A1V6C4Y1"/>
<dbReference type="InterPro" id="IPR029018">
    <property type="entry name" value="Hex-like_dom2"/>
</dbReference>
<comment type="caution">
    <text evidence="3">The sequence shown here is derived from an EMBL/GenBank/DDBJ whole genome shotgun (WGS) entry which is preliminary data.</text>
</comment>
<dbReference type="Pfam" id="PF03648">
    <property type="entry name" value="Glyco_hydro_67N"/>
    <property type="match status" value="1"/>
</dbReference>
<protein>
    <recommendedName>
        <fullName evidence="2">Alpha glucuronidase N-terminal domain-containing protein</fullName>
    </recommendedName>
</protein>
<dbReference type="SUPFAM" id="SSF55545">
    <property type="entry name" value="beta-N-acetylhexosaminidase-like domain"/>
    <property type="match status" value="1"/>
</dbReference>
<dbReference type="Proteomes" id="UP000485562">
    <property type="component" value="Unassembled WGS sequence"/>
</dbReference>
<dbReference type="EMBL" id="MWDQ01000147">
    <property type="protein sequence ID" value="OQB71894.1"/>
    <property type="molecule type" value="Genomic_DNA"/>
</dbReference>
<dbReference type="GO" id="GO:0045493">
    <property type="term" value="P:xylan catabolic process"/>
    <property type="evidence" value="ECO:0007669"/>
    <property type="project" value="InterPro"/>
</dbReference>
<accession>A0A1V6C4Y1</accession>
<dbReference type="GO" id="GO:0046559">
    <property type="term" value="F:alpha-glucuronidase activity"/>
    <property type="evidence" value="ECO:0007669"/>
    <property type="project" value="InterPro"/>
</dbReference>
<dbReference type="InterPro" id="IPR005154">
    <property type="entry name" value="Glyco_hydro_67_aGlcAse_N"/>
</dbReference>
<reference evidence="3" key="1">
    <citation type="submission" date="2017-02" db="EMBL/GenBank/DDBJ databases">
        <title>Delving into the versatile metabolic prowess of the omnipresent phylum Bacteroidetes.</title>
        <authorList>
            <person name="Nobu M.K."/>
            <person name="Mei R."/>
            <person name="Narihiro T."/>
            <person name="Kuroda K."/>
            <person name="Liu W.-T."/>
        </authorList>
    </citation>
    <scope>NUCLEOTIDE SEQUENCE</scope>
    <source>
        <strain evidence="3">ADurb.Bin131</strain>
    </source>
</reference>
<proteinExistence type="predicted"/>
<evidence type="ECO:0000313" key="3">
    <source>
        <dbReference type="EMBL" id="OQB71894.1"/>
    </source>
</evidence>